<dbReference type="AlphaFoldDB" id="A0A7Y9DNM2"/>
<keyword evidence="1" id="KW-0479">Metal-binding</keyword>
<keyword evidence="1" id="KW-0863">Zinc-finger</keyword>
<name>A0A7Y9DNM2_9ACTN</name>
<gene>
    <name evidence="3" type="ORF">BJ968_003389</name>
</gene>
<organism evidence="3 4">
    <name type="scientific">Kineococcus aurantiacus</name>
    <dbReference type="NCBI Taxonomy" id="37633"/>
    <lineage>
        <taxon>Bacteria</taxon>
        <taxon>Bacillati</taxon>
        <taxon>Actinomycetota</taxon>
        <taxon>Actinomycetes</taxon>
        <taxon>Kineosporiales</taxon>
        <taxon>Kineosporiaceae</taxon>
        <taxon>Kineococcus</taxon>
    </lineage>
</organism>
<dbReference type="Proteomes" id="UP000521922">
    <property type="component" value="Unassembled WGS sequence"/>
</dbReference>
<dbReference type="GO" id="GO:0008270">
    <property type="term" value="F:zinc ion binding"/>
    <property type="evidence" value="ECO:0007669"/>
    <property type="project" value="UniProtKB-KW"/>
</dbReference>
<dbReference type="PANTHER" id="PTHR38133">
    <property type="entry name" value="SLR1429 PROTEIN"/>
    <property type="match status" value="1"/>
</dbReference>
<sequence>MAFERYGKRRPGGGAPLRSRRGRIAQNWWSQRFVDTLERSGDRGRLQRGRTYARAGQVVELRVRPGAAGARVQGSRPRPYLVEVTVRAWTASEVEAVVATVVENPLLLAPLFGGDVPPGLVDLLTGIGVDLLPADPEVTYDCSCPDASEPCKHAAAVVYALAEQLDAEPATALTLRGVALPDLLRRITDAASGPSAPVEDLALHVAAFHRLAGDLPDLGVRDRVPGRTVADGLDDLVLGPGAAGIADSLRPWYVAVRPGDQEGTRGQPPGRQSRA</sequence>
<feature type="domain" description="SWIM-type" evidence="2">
    <location>
        <begin position="127"/>
        <end position="162"/>
    </location>
</feature>
<comment type="caution">
    <text evidence="3">The sequence shown here is derived from an EMBL/GenBank/DDBJ whole genome shotgun (WGS) entry which is preliminary data.</text>
</comment>
<dbReference type="Pfam" id="PF04434">
    <property type="entry name" value="SWIM"/>
    <property type="match status" value="1"/>
</dbReference>
<keyword evidence="1" id="KW-0862">Zinc</keyword>
<evidence type="ECO:0000313" key="4">
    <source>
        <dbReference type="Proteomes" id="UP000521922"/>
    </source>
</evidence>
<dbReference type="RefSeq" id="WP_179753868.1">
    <property type="nucleotide sequence ID" value="NZ_BAAAGN010000003.1"/>
</dbReference>
<dbReference type="InterPro" id="IPR007527">
    <property type="entry name" value="Znf_SWIM"/>
</dbReference>
<proteinExistence type="predicted"/>
<evidence type="ECO:0000313" key="3">
    <source>
        <dbReference type="EMBL" id="NYD23849.1"/>
    </source>
</evidence>
<evidence type="ECO:0000259" key="2">
    <source>
        <dbReference type="PROSITE" id="PS50966"/>
    </source>
</evidence>
<dbReference type="PANTHER" id="PTHR38133:SF1">
    <property type="entry name" value="SLR1429 PROTEIN"/>
    <property type="match status" value="1"/>
</dbReference>
<keyword evidence="4" id="KW-1185">Reference proteome</keyword>
<dbReference type="EMBL" id="JACCBB010000001">
    <property type="protein sequence ID" value="NYD23849.1"/>
    <property type="molecule type" value="Genomic_DNA"/>
</dbReference>
<reference evidence="3 4" key="1">
    <citation type="submission" date="2020-07" db="EMBL/GenBank/DDBJ databases">
        <title>Sequencing the genomes of 1000 actinobacteria strains.</title>
        <authorList>
            <person name="Klenk H.-P."/>
        </authorList>
    </citation>
    <scope>NUCLEOTIDE SEQUENCE [LARGE SCALE GENOMIC DNA]</scope>
    <source>
        <strain evidence="3 4">DSM 7487</strain>
    </source>
</reference>
<evidence type="ECO:0000256" key="1">
    <source>
        <dbReference type="PROSITE-ProRule" id="PRU00325"/>
    </source>
</evidence>
<protein>
    <submittedName>
        <fullName evidence="3">Putative Zn finger protein</fullName>
    </submittedName>
</protein>
<dbReference type="PROSITE" id="PS50966">
    <property type="entry name" value="ZF_SWIM"/>
    <property type="match status" value="1"/>
</dbReference>
<accession>A0A7Y9DNM2</accession>